<dbReference type="InterPro" id="IPR013830">
    <property type="entry name" value="SGNH_hydro"/>
</dbReference>
<dbReference type="EMBL" id="UINC01019635">
    <property type="protein sequence ID" value="SVA83237.1"/>
    <property type="molecule type" value="Genomic_DNA"/>
</dbReference>
<proteinExistence type="predicted"/>
<dbReference type="Gene3D" id="3.40.50.1110">
    <property type="entry name" value="SGNH hydrolase"/>
    <property type="match status" value="1"/>
</dbReference>
<dbReference type="SUPFAM" id="SSF52266">
    <property type="entry name" value="SGNH hydrolase"/>
    <property type="match status" value="1"/>
</dbReference>
<evidence type="ECO:0000313" key="2">
    <source>
        <dbReference type="EMBL" id="SVA83237.1"/>
    </source>
</evidence>
<dbReference type="InterPro" id="IPR036514">
    <property type="entry name" value="SGNH_hydro_sf"/>
</dbReference>
<dbReference type="Pfam" id="PF13472">
    <property type="entry name" value="Lipase_GDSL_2"/>
    <property type="match status" value="1"/>
</dbReference>
<name>A0A381Z3A5_9ZZZZ</name>
<evidence type="ECO:0000259" key="1">
    <source>
        <dbReference type="Pfam" id="PF13472"/>
    </source>
</evidence>
<gene>
    <name evidence="2" type="ORF">METZ01_LOCUS136091</name>
</gene>
<protein>
    <recommendedName>
        <fullName evidence="1">SGNH hydrolase-type esterase domain-containing protein</fullName>
    </recommendedName>
</protein>
<dbReference type="AlphaFoldDB" id="A0A381Z3A5"/>
<reference evidence="2" key="1">
    <citation type="submission" date="2018-05" db="EMBL/GenBank/DDBJ databases">
        <authorList>
            <person name="Lanie J.A."/>
            <person name="Ng W.-L."/>
            <person name="Kazmierczak K.M."/>
            <person name="Andrzejewski T.M."/>
            <person name="Davidsen T.M."/>
            <person name="Wayne K.J."/>
            <person name="Tettelin H."/>
            <person name="Glass J.I."/>
            <person name="Rusch D."/>
            <person name="Podicherti R."/>
            <person name="Tsui H.-C.T."/>
            <person name="Winkler M.E."/>
        </authorList>
    </citation>
    <scope>NUCLEOTIDE SEQUENCE</scope>
</reference>
<feature type="domain" description="SGNH hydrolase-type esterase" evidence="1">
    <location>
        <begin position="7"/>
        <end position="172"/>
    </location>
</feature>
<accession>A0A381Z3A5</accession>
<sequence length="215" mass="23171">MSTLVLVGDSVFDNAAYVNGPDVSDQVEAKMPDDWAVSLLAVDGSYILDVQNQLEQLPGDAQILVVSTGGNDVLVQTEVLNDAVTTVGEGLLLLNDAVGQFREDYCRMLEAVVATDVQPYICTIYRPDFPDEDFQSMTSTALGLFNDVIVEEASLRLLPILDIRAIFTDSGDYANPIEPSVQGGQKLADEIAGLIDDWGSGTNRGSLIVPEKEVN</sequence>
<organism evidence="2">
    <name type="scientific">marine metagenome</name>
    <dbReference type="NCBI Taxonomy" id="408172"/>
    <lineage>
        <taxon>unclassified sequences</taxon>
        <taxon>metagenomes</taxon>
        <taxon>ecological metagenomes</taxon>
    </lineage>
</organism>